<evidence type="ECO:0000256" key="7">
    <source>
        <dbReference type="ARBA" id="ARBA00022737"/>
    </source>
</evidence>
<keyword evidence="10" id="KW-0472">Membrane</keyword>
<dbReference type="Gene3D" id="3.80.10.10">
    <property type="entry name" value="Ribonuclease Inhibitor"/>
    <property type="match status" value="4"/>
</dbReference>
<dbReference type="AlphaFoldDB" id="A0A0E0G9Q4"/>
<evidence type="ECO:0000256" key="12">
    <source>
        <dbReference type="ARBA" id="ARBA00048679"/>
    </source>
</evidence>
<dbReference type="InterPro" id="IPR032675">
    <property type="entry name" value="LRR_dom_sf"/>
</dbReference>
<dbReference type="InterPro" id="IPR055414">
    <property type="entry name" value="LRR_R13L4/SHOC2-like"/>
</dbReference>
<dbReference type="STRING" id="4536.A0A0E0G9Q4"/>
<evidence type="ECO:0000256" key="9">
    <source>
        <dbReference type="ARBA" id="ARBA00022989"/>
    </source>
</evidence>
<reference evidence="16" key="1">
    <citation type="submission" date="2015-04" db="UniProtKB">
        <authorList>
            <consortium name="EnsemblPlants"/>
        </authorList>
    </citation>
    <scope>IDENTIFICATION</scope>
    <source>
        <strain evidence="16">SL10</strain>
    </source>
</reference>
<evidence type="ECO:0000256" key="11">
    <source>
        <dbReference type="ARBA" id="ARBA00047899"/>
    </source>
</evidence>
<evidence type="ECO:0000259" key="15">
    <source>
        <dbReference type="Pfam" id="PF23598"/>
    </source>
</evidence>
<keyword evidence="9" id="KW-1133">Transmembrane helix</keyword>
<keyword evidence="8" id="KW-0808">Transferase</keyword>
<comment type="subcellular location">
    <subcellularLocation>
        <location evidence="2">Cell envelope</location>
    </subcellularLocation>
    <subcellularLocation>
        <location evidence="1">Membrane</location>
        <topology evidence="1">Single-pass membrane protein</topology>
    </subcellularLocation>
</comment>
<keyword evidence="6" id="KW-0812">Transmembrane</keyword>
<keyword evidence="7" id="KW-0677">Repeat</keyword>
<evidence type="ECO:0000256" key="2">
    <source>
        <dbReference type="ARBA" id="ARBA00004196"/>
    </source>
</evidence>
<evidence type="ECO:0000256" key="6">
    <source>
        <dbReference type="ARBA" id="ARBA00022692"/>
    </source>
</evidence>
<dbReference type="Gramene" id="ONIVA02G26520.1">
    <property type="protein sequence ID" value="ONIVA02G26520.1"/>
    <property type="gene ID" value="ONIVA02G26520"/>
</dbReference>
<dbReference type="PANTHER" id="PTHR48059:SF30">
    <property type="entry name" value="OS06G0587000 PROTEIN"/>
    <property type="match status" value="1"/>
</dbReference>
<feature type="domain" description="Disease resistance R13L4/SHOC-2-like LRR" evidence="15">
    <location>
        <begin position="77"/>
        <end position="215"/>
    </location>
</feature>
<dbReference type="SMART" id="SM00369">
    <property type="entry name" value="LRR_TYP"/>
    <property type="match status" value="6"/>
</dbReference>
<organism evidence="16">
    <name type="scientific">Oryza nivara</name>
    <name type="common">Indian wild rice</name>
    <name type="synonym">Oryza sativa f. spontanea</name>
    <dbReference type="NCBI Taxonomy" id="4536"/>
    <lineage>
        <taxon>Eukaryota</taxon>
        <taxon>Viridiplantae</taxon>
        <taxon>Streptophyta</taxon>
        <taxon>Embryophyta</taxon>
        <taxon>Tracheophyta</taxon>
        <taxon>Spermatophyta</taxon>
        <taxon>Magnoliopsida</taxon>
        <taxon>Liliopsida</taxon>
        <taxon>Poales</taxon>
        <taxon>Poaceae</taxon>
        <taxon>BOP clade</taxon>
        <taxon>Oryzoideae</taxon>
        <taxon>Oryzeae</taxon>
        <taxon>Oryzinae</taxon>
        <taxon>Oryza</taxon>
    </lineage>
</organism>
<feature type="chain" id="PRO_5002360276" description="non-specific serine/threonine protein kinase" evidence="14">
    <location>
        <begin position="20"/>
        <end position="796"/>
    </location>
</feature>
<dbReference type="InterPro" id="IPR003591">
    <property type="entry name" value="Leu-rich_rpt_typical-subtyp"/>
</dbReference>
<comment type="catalytic activity">
    <reaction evidence="12">
        <text>L-seryl-[protein] + ATP = O-phospho-L-seryl-[protein] + ADP + H(+)</text>
        <dbReference type="Rhea" id="RHEA:17989"/>
        <dbReference type="Rhea" id="RHEA-COMP:9863"/>
        <dbReference type="Rhea" id="RHEA-COMP:11604"/>
        <dbReference type="ChEBI" id="CHEBI:15378"/>
        <dbReference type="ChEBI" id="CHEBI:29999"/>
        <dbReference type="ChEBI" id="CHEBI:30616"/>
        <dbReference type="ChEBI" id="CHEBI:83421"/>
        <dbReference type="ChEBI" id="CHEBI:456216"/>
        <dbReference type="EC" id="2.7.11.1"/>
    </reaction>
</comment>
<dbReference type="SUPFAM" id="SSF52047">
    <property type="entry name" value="RNI-like"/>
    <property type="match status" value="1"/>
</dbReference>
<keyword evidence="8" id="KW-0418">Kinase</keyword>
<dbReference type="Proteomes" id="UP000006591">
    <property type="component" value="Chromosome 2"/>
</dbReference>
<keyword evidence="14" id="KW-0732">Signal</keyword>
<dbReference type="SMART" id="SM00365">
    <property type="entry name" value="LRR_SD22"/>
    <property type="match status" value="5"/>
</dbReference>
<proteinExistence type="predicted"/>
<dbReference type="Pfam" id="PF23598">
    <property type="entry name" value="LRR_14"/>
    <property type="match status" value="2"/>
</dbReference>
<evidence type="ECO:0000313" key="16">
    <source>
        <dbReference type="EnsemblPlants" id="ONIVA02G26520.1"/>
    </source>
</evidence>
<sequence length="796" mass="86901">MAAFLAFLLLLLLSYGAGSIRCEATLNSTADLLSLMDFKKHITEDPTQASPSASGPARRHPGRVTALNLFKLSLSGTISSSLGNLTFLKALNFSSNHFSGKLPPLNHLHRLKVLDLRHNSLRDTIPEGLANCSRLRVLDLSSNSLVGEIPTKLGLLTNLSSLCLSNNSFTGTIPPTLGNITGLNYLSLQINHLEGSIPHELGKLSDLLSLNIFMNNISGRLPHELFNLSSLQTLWLSDNMLGKEALPPNISDVLPNLQFLSLARNMFEGHIPTSLINASGLWLIDLTNNNFYGQVPSYLSELANLSDLYLAGNHLEASDNEKWLHAFANYTLLQALNLARNQIKGDIPSSIGNLSTNLQYLNLGVNHFVGVVPPSIGNLHGLTSLWLSKNNLIGTIEEWVGKLRNLELLYLQENNFTGSIPSSIGDLTNLIQFSLGKNSLDGQIPANLGNLRQLDRFNFSYNNLHGSIPYNVGKLRNLMVMEAGLACCAKANHRLHLHHSKEATLVAFLLLLSYGVGSVHCSTTVCRSWEARTPVCWWAGVRCGRKKRPGRVVDQLDLQYLFLSGTISPFLGNLMFLEELDLSLRGILRYFPLLVLRHGVLVLILRALRRLLPQVLLLHDAVRRLPGVALAVPELPSSCCKGQLSCCKCQSSCCEGEPSCCCCCCCSGGGKGSPAYCCGRSSRLGGATPAPSSGSGGSAGATVDSAEDGKRCDGGGREEMGRRNLSRNNLTGRIEESIGIWKANYLEFLHLQQNNFVGPIHPLLAIFHTCHCYLWQRTALKVTYQLVSEVFNSYGT</sequence>
<protein>
    <recommendedName>
        <fullName evidence="3">non-specific serine/threonine protein kinase</fullName>
        <ecNumber evidence="3">2.7.11.1</ecNumber>
    </recommendedName>
</protein>
<dbReference type="FunFam" id="3.80.10.10:FF:000095">
    <property type="entry name" value="LRR receptor-like serine/threonine-protein kinase GSO1"/>
    <property type="match status" value="2"/>
</dbReference>
<dbReference type="EC" id="2.7.11.1" evidence="3"/>
<dbReference type="EnsemblPlants" id="ONIVA02G26520.1">
    <property type="protein sequence ID" value="ONIVA02G26520.1"/>
    <property type="gene ID" value="ONIVA02G26520"/>
</dbReference>
<keyword evidence="17" id="KW-1185">Reference proteome</keyword>
<dbReference type="GO" id="GO:0016020">
    <property type="term" value="C:membrane"/>
    <property type="evidence" value="ECO:0007669"/>
    <property type="project" value="UniProtKB-SubCell"/>
</dbReference>
<evidence type="ECO:0000256" key="14">
    <source>
        <dbReference type="SAM" id="SignalP"/>
    </source>
</evidence>
<dbReference type="SUPFAM" id="SSF52058">
    <property type="entry name" value="L domain-like"/>
    <property type="match status" value="2"/>
</dbReference>
<keyword evidence="4" id="KW-0723">Serine/threonine-protein kinase</keyword>
<evidence type="ECO:0000256" key="13">
    <source>
        <dbReference type="SAM" id="MobiDB-lite"/>
    </source>
</evidence>
<dbReference type="PANTHER" id="PTHR48059">
    <property type="entry name" value="POLYGALACTURONASE INHIBITOR 1"/>
    <property type="match status" value="1"/>
</dbReference>
<evidence type="ECO:0000256" key="3">
    <source>
        <dbReference type="ARBA" id="ARBA00012513"/>
    </source>
</evidence>
<feature type="domain" description="Disease resistance R13L4/SHOC-2-like LRR" evidence="15">
    <location>
        <begin position="322"/>
        <end position="464"/>
    </location>
</feature>
<evidence type="ECO:0000256" key="5">
    <source>
        <dbReference type="ARBA" id="ARBA00022614"/>
    </source>
</evidence>
<dbReference type="InterPro" id="IPR051848">
    <property type="entry name" value="PGIP"/>
</dbReference>
<name>A0A0E0G9Q4_ORYNI</name>
<feature type="signal peptide" evidence="14">
    <location>
        <begin position="1"/>
        <end position="19"/>
    </location>
</feature>
<evidence type="ECO:0000313" key="17">
    <source>
        <dbReference type="Proteomes" id="UP000006591"/>
    </source>
</evidence>
<dbReference type="GO" id="GO:0004674">
    <property type="term" value="F:protein serine/threonine kinase activity"/>
    <property type="evidence" value="ECO:0007669"/>
    <property type="project" value="UniProtKB-KW"/>
</dbReference>
<feature type="compositionally biased region" description="Basic and acidic residues" evidence="13">
    <location>
        <begin position="707"/>
        <end position="722"/>
    </location>
</feature>
<dbReference type="HOGENOM" id="CLU_000288_22_0_1"/>
<accession>A0A0E0G9Q4</accession>
<keyword evidence="5" id="KW-0433">Leucine-rich repeat</keyword>
<evidence type="ECO:0000256" key="1">
    <source>
        <dbReference type="ARBA" id="ARBA00004167"/>
    </source>
</evidence>
<reference evidence="16" key="2">
    <citation type="submission" date="2018-04" db="EMBL/GenBank/DDBJ databases">
        <title>OnivRS2 (Oryza nivara Reference Sequence Version 2).</title>
        <authorList>
            <person name="Zhang J."/>
            <person name="Kudrna D."/>
            <person name="Lee S."/>
            <person name="Talag J."/>
            <person name="Rajasekar S."/>
            <person name="Welchert J."/>
            <person name="Hsing Y.-I."/>
            <person name="Wing R.A."/>
        </authorList>
    </citation>
    <scope>NUCLEOTIDE SEQUENCE [LARGE SCALE GENOMIC DNA]</scope>
    <source>
        <strain evidence="16">SL10</strain>
    </source>
</reference>
<evidence type="ECO:0000256" key="4">
    <source>
        <dbReference type="ARBA" id="ARBA00022527"/>
    </source>
</evidence>
<feature type="region of interest" description="Disordered" evidence="13">
    <location>
        <begin position="688"/>
        <end position="724"/>
    </location>
</feature>
<comment type="catalytic activity">
    <reaction evidence="11">
        <text>L-threonyl-[protein] + ATP = O-phospho-L-threonyl-[protein] + ADP + H(+)</text>
        <dbReference type="Rhea" id="RHEA:46608"/>
        <dbReference type="Rhea" id="RHEA-COMP:11060"/>
        <dbReference type="Rhea" id="RHEA-COMP:11605"/>
        <dbReference type="ChEBI" id="CHEBI:15378"/>
        <dbReference type="ChEBI" id="CHEBI:30013"/>
        <dbReference type="ChEBI" id="CHEBI:30616"/>
        <dbReference type="ChEBI" id="CHEBI:61977"/>
        <dbReference type="ChEBI" id="CHEBI:456216"/>
        <dbReference type="EC" id="2.7.11.1"/>
    </reaction>
</comment>
<evidence type="ECO:0000256" key="10">
    <source>
        <dbReference type="ARBA" id="ARBA00023136"/>
    </source>
</evidence>
<evidence type="ECO:0000256" key="8">
    <source>
        <dbReference type="ARBA" id="ARBA00022777"/>
    </source>
</evidence>